<feature type="region of interest" description="Disordered" evidence="2">
    <location>
        <begin position="177"/>
        <end position="206"/>
    </location>
</feature>
<reference evidence="3 4" key="1">
    <citation type="submission" date="2024-02" db="EMBL/GenBank/DDBJ databases">
        <authorList>
            <person name="Saticioglu I.B."/>
        </authorList>
    </citation>
    <scope>NUCLEOTIDE SEQUENCE [LARGE SCALE GENOMIC DNA]</scope>
    <source>
        <strain evidence="3 4">Mu-86</strain>
    </source>
</reference>
<sequence>MARFWLGGYAAGAGGIASGISTLVAGDVDSESAGGPLSFGGEVAAASGSPSWISAHPTLDVVYAALEGAGSVQAYRRTGEFSFAPLGTAVEAGESVCHVAVAPNGLSLIASCWSDGRVVRMSLDAAGRPSSPTLGAPAADPYALNASQEPQPDPGADLAQATRALRAAAGSEFSHLIPDHDGPIDNVPGVEQVPADAPGVAASRPSRTHQAAFVRDGLIATTDMGLDLVRFWRMVDSQLQFVQQVVLPLGSGPRHMVWHPSGHLYVVAELSCEIFALAPDITGKWRLVAGSQLGAGTLPGDTAAELAPSRDGEFLYAGVRGSNTLATIRVRGAGDALAPVAVVEAGVNWPRHHVVVRDTLVVAGQFSNDIASLTLDTRTGVPSAVRHRVEAPSPTCLLAAR</sequence>
<dbReference type="Proteomes" id="UP001368654">
    <property type="component" value="Unassembled WGS sequence"/>
</dbReference>
<dbReference type="SUPFAM" id="SSF51004">
    <property type="entry name" value="C-terminal (heme d1) domain of cytochrome cd1-nitrite reductase"/>
    <property type="match status" value="1"/>
</dbReference>
<organism evidence="3 4">
    <name type="scientific">Microbacterium marmarense</name>
    <dbReference type="NCBI Taxonomy" id="3122051"/>
    <lineage>
        <taxon>Bacteria</taxon>
        <taxon>Bacillati</taxon>
        <taxon>Actinomycetota</taxon>
        <taxon>Actinomycetes</taxon>
        <taxon>Micrococcales</taxon>
        <taxon>Microbacteriaceae</taxon>
        <taxon>Microbacterium</taxon>
    </lineage>
</organism>
<dbReference type="InterPro" id="IPR011048">
    <property type="entry name" value="Haem_d1_sf"/>
</dbReference>
<dbReference type="InterPro" id="IPR019405">
    <property type="entry name" value="Lactonase_7-beta_prop"/>
</dbReference>
<evidence type="ECO:0000256" key="1">
    <source>
        <dbReference type="ARBA" id="ARBA00005564"/>
    </source>
</evidence>
<gene>
    <name evidence="3" type="ORF">WDU96_01650</name>
</gene>
<dbReference type="Gene3D" id="2.130.10.10">
    <property type="entry name" value="YVTN repeat-like/Quinoprotein amine dehydrogenase"/>
    <property type="match status" value="2"/>
</dbReference>
<evidence type="ECO:0000313" key="4">
    <source>
        <dbReference type="Proteomes" id="UP001368654"/>
    </source>
</evidence>
<accession>A0ABU8LRN4</accession>
<comment type="caution">
    <text evidence="3">The sequence shown here is derived from an EMBL/GenBank/DDBJ whole genome shotgun (WGS) entry which is preliminary data.</text>
</comment>
<dbReference type="InterPro" id="IPR015943">
    <property type="entry name" value="WD40/YVTN_repeat-like_dom_sf"/>
</dbReference>
<name>A0ABU8LRN4_9MICO</name>
<evidence type="ECO:0000313" key="3">
    <source>
        <dbReference type="EMBL" id="MEJ1154301.1"/>
    </source>
</evidence>
<proteinExistence type="inferred from homology"/>
<feature type="region of interest" description="Disordered" evidence="2">
    <location>
        <begin position="127"/>
        <end position="156"/>
    </location>
</feature>
<dbReference type="Pfam" id="PF10282">
    <property type="entry name" value="Lactonase"/>
    <property type="match status" value="2"/>
</dbReference>
<dbReference type="PANTHER" id="PTHR30344">
    <property type="entry name" value="6-PHOSPHOGLUCONOLACTONASE-RELATED"/>
    <property type="match status" value="1"/>
</dbReference>
<keyword evidence="4" id="KW-1185">Reference proteome</keyword>
<dbReference type="RefSeq" id="WP_337336741.1">
    <property type="nucleotide sequence ID" value="NZ_JBBDGL010000001.1"/>
</dbReference>
<evidence type="ECO:0000256" key="2">
    <source>
        <dbReference type="SAM" id="MobiDB-lite"/>
    </source>
</evidence>
<protein>
    <submittedName>
        <fullName evidence="3">Beta-propeller fold lactonase family protein</fullName>
    </submittedName>
</protein>
<dbReference type="InterPro" id="IPR050282">
    <property type="entry name" value="Cycloisomerase_2"/>
</dbReference>
<dbReference type="PANTHER" id="PTHR30344:SF1">
    <property type="entry name" value="6-PHOSPHOGLUCONOLACTONASE"/>
    <property type="match status" value="1"/>
</dbReference>
<comment type="similarity">
    <text evidence="1">Belongs to the cycloisomerase 2 family.</text>
</comment>
<dbReference type="EMBL" id="JBBDGL010000001">
    <property type="protein sequence ID" value="MEJ1154301.1"/>
    <property type="molecule type" value="Genomic_DNA"/>
</dbReference>